<keyword evidence="1" id="KW-0472">Membrane</keyword>
<gene>
    <name evidence="2" type="ORF">AB0I59_29160</name>
</gene>
<reference evidence="2 3" key="1">
    <citation type="submission" date="2024-06" db="EMBL/GenBank/DDBJ databases">
        <title>The Natural Products Discovery Center: Release of the First 8490 Sequenced Strains for Exploring Actinobacteria Biosynthetic Diversity.</title>
        <authorList>
            <person name="Kalkreuter E."/>
            <person name="Kautsar S.A."/>
            <person name="Yang D."/>
            <person name="Bader C.D."/>
            <person name="Teijaro C.N."/>
            <person name="Fluegel L."/>
            <person name="Davis C.M."/>
            <person name="Simpson J.R."/>
            <person name="Lauterbach L."/>
            <person name="Steele A.D."/>
            <person name="Gui C."/>
            <person name="Meng S."/>
            <person name="Li G."/>
            <person name="Viehrig K."/>
            <person name="Ye F."/>
            <person name="Su P."/>
            <person name="Kiefer A.F."/>
            <person name="Nichols A."/>
            <person name="Cepeda A.J."/>
            <person name="Yan W."/>
            <person name="Fan B."/>
            <person name="Jiang Y."/>
            <person name="Adhikari A."/>
            <person name="Zheng C.-J."/>
            <person name="Schuster L."/>
            <person name="Cowan T.M."/>
            <person name="Smanski M.J."/>
            <person name="Chevrette M.G."/>
            <person name="De Carvalho L.P.S."/>
            <person name="Shen B."/>
        </authorList>
    </citation>
    <scope>NUCLEOTIDE SEQUENCE [LARGE SCALE GENOMIC DNA]</scope>
    <source>
        <strain evidence="2 3">NPDC050100</strain>
    </source>
</reference>
<sequence length="177" mass="17700">MEQESRSREAGTLQGAAGTAAGTAAGIAVRVTAGAAVAAALVAALCAGLSAGAVARLLMRAIALAIGTESRFSPAGTAGILLVFVVLAVPAAATALARPAVQRAGRWVTAAVTGWAAARTGFADAQALLLADDGRLPLLAALAVAFGALVVAHGRLAQHLTRRLAYRLARRRARAMT</sequence>
<dbReference type="Proteomes" id="UP001551675">
    <property type="component" value="Unassembled WGS sequence"/>
</dbReference>
<keyword evidence="1" id="KW-1133">Transmembrane helix</keyword>
<organism evidence="2 3">
    <name type="scientific">Microtetraspora glauca</name>
    <dbReference type="NCBI Taxonomy" id="1996"/>
    <lineage>
        <taxon>Bacteria</taxon>
        <taxon>Bacillati</taxon>
        <taxon>Actinomycetota</taxon>
        <taxon>Actinomycetes</taxon>
        <taxon>Streptosporangiales</taxon>
        <taxon>Streptosporangiaceae</taxon>
        <taxon>Microtetraspora</taxon>
    </lineage>
</organism>
<dbReference type="EMBL" id="JBFALK010000018">
    <property type="protein sequence ID" value="MEV0972693.1"/>
    <property type="molecule type" value="Genomic_DNA"/>
</dbReference>
<proteinExistence type="predicted"/>
<accession>A0ABV3GM36</accession>
<feature type="transmembrane region" description="Helical" evidence="1">
    <location>
        <begin position="35"/>
        <end position="58"/>
    </location>
</feature>
<keyword evidence="3" id="KW-1185">Reference proteome</keyword>
<evidence type="ECO:0000313" key="3">
    <source>
        <dbReference type="Proteomes" id="UP001551675"/>
    </source>
</evidence>
<comment type="caution">
    <text evidence="2">The sequence shown here is derived from an EMBL/GenBank/DDBJ whole genome shotgun (WGS) entry which is preliminary data.</text>
</comment>
<evidence type="ECO:0000313" key="2">
    <source>
        <dbReference type="EMBL" id="MEV0972693.1"/>
    </source>
</evidence>
<name>A0ABV3GM36_MICGL</name>
<protein>
    <submittedName>
        <fullName evidence="2">Uncharacterized protein</fullName>
    </submittedName>
</protein>
<keyword evidence="1" id="KW-0812">Transmembrane</keyword>
<evidence type="ECO:0000256" key="1">
    <source>
        <dbReference type="SAM" id="Phobius"/>
    </source>
</evidence>
<dbReference type="RefSeq" id="WP_358138001.1">
    <property type="nucleotide sequence ID" value="NZ_JBFALK010000018.1"/>
</dbReference>
<feature type="transmembrane region" description="Helical" evidence="1">
    <location>
        <begin position="138"/>
        <end position="157"/>
    </location>
</feature>
<feature type="transmembrane region" description="Helical" evidence="1">
    <location>
        <begin position="78"/>
        <end position="97"/>
    </location>
</feature>